<reference evidence="2" key="1">
    <citation type="submission" date="2019-10" db="EMBL/GenBank/DDBJ databases">
        <title>Description of Paenibacillus glebae sp. nov.</title>
        <authorList>
            <person name="Carlier A."/>
            <person name="Qi S."/>
        </authorList>
    </citation>
    <scope>NUCLEOTIDE SEQUENCE</scope>
    <source>
        <strain evidence="2">LMG 31456</strain>
    </source>
</reference>
<dbReference type="RefSeq" id="WP_171655136.1">
    <property type="nucleotide sequence ID" value="NZ_WHOD01000102.1"/>
</dbReference>
<dbReference type="PANTHER" id="PTHR35399">
    <property type="entry name" value="SLR8030 PROTEIN"/>
    <property type="match status" value="1"/>
</dbReference>
<evidence type="ECO:0000313" key="2">
    <source>
        <dbReference type="EMBL" id="NOU96908.1"/>
    </source>
</evidence>
<accession>A0A972K4F7</accession>
<sequence length="560" mass="60566">MNDKMKLSRRKFLGYLGTSTAYFAAASVGLGSFGGKAEAAQSTQSLFDFTTIKVSNSFNPTKDTATASDNLVLSSGFKYEVVAAYGDKINAKGDTFGYNNSYTAFFPIEGSNVEGLLWVNHESMNELWLEGAKQNGHLSLTQKQSLLYNQGASVLKVSRNVSGAWKLDAESEYSRRITGLDSAELTGPARGASAVHNATRVQGTFANRAGGKTLWGTVLSCENQFEATCRSTGLDLTHYGWVVEADPFDAKGKLQKHTALGRFHHGNTAMGLSTDGRVVVYMGEDADDSCVYKFISTHKFDPTRGKANSKLLSEGTLYAANKVTGRWVELTIEAVKQSLEDLQYEVPSALNLTREALTALFKEQADVHVYAREAALLLGATPSDRPAALTINPIDRTLFISYTNNEKRGNLHGQIIRILEKNDNLGAAEFSYEIFAVGGPQSGFSSPGSLAFDASGNLWVVTDISSNKLNTGAWAEFKNNGLYVIPSSGSTKETRQFASAPFDAALDGLSFTPDERTLFMTVKHPGETTQEQNAPTSTWPHRFGDGKPRSAVVAVSGASF</sequence>
<dbReference type="Proteomes" id="UP000641588">
    <property type="component" value="Unassembled WGS sequence"/>
</dbReference>
<dbReference type="SUPFAM" id="SSF63829">
    <property type="entry name" value="Calcium-dependent phosphotriesterase"/>
    <property type="match status" value="1"/>
</dbReference>
<evidence type="ECO:0000256" key="1">
    <source>
        <dbReference type="SAM" id="Phobius"/>
    </source>
</evidence>
<gene>
    <name evidence="2" type="ORF">GC093_27335</name>
</gene>
<organism evidence="2 3">
    <name type="scientific">Paenibacillus foliorum</name>
    <dbReference type="NCBI Taxonomy" id="2654974"/>
    <lineage>
        <taxon>Bacteria</taxon>
        <taxon>Bacillati</taxon>
        <taxon>Bacillota</taxon>
        <taxon>Bacilli</taxon>
        <taxon>Bacillales</taxon>
        <taxon>Paenibacillaceae</taxon>
        <taxon>Paenibacillus</taxon>
    </lineage>
</organism>
<keyword evidence="1" id="KW-1133">Transmembrane helix</keyword>
<feature type="transmembrane region" description="Helical" evidence="1">
    <location>
        <begin position="12"/>
        <end position="34"/>
    </location>
</feature>
<comment type="caution">
    <text evidence="2">The sequence shown here is derived from an EMBL/GenBank/DDBJ whole genome shotgun (WGS) entry which is preliminary data.</text>
</comment>
<dbReference type="EMBL" id="WHOD01000102">
    <property type="protein sequence ID" value="NOU96908.1"/>
    <property type="molecule type" value="Genomic_DNA"/>
</dbReference>
<dbReference type="PROSITE" id="PS51318">
    <property type="entry name" value="TAT"/>
    <property type="match status" value="1"/>
</dbReference>
<keyword evidence="1" id="KW-0812">Transmembrane</keyword>
<dbReference type="Pfam" id="PF05787">
    <property type="entry name" value="PhoX"/>
    <property type="match status" value="1"/>
</dbReference>
<proteinExistence type="predicted"/>
<dbReference type="InterPro" id="IPR008557">
    <property type="entry name" value="PhoX"/>
</dbReference>
<dbReference type="PANTHER" id="PTHR35399:SF2">
    <property type="entry name" value="DUF839 DOMAIN-CONTAINING PROTEIN"/>
    <property type="match status" value="1"/>
</dbReference>
<name>A0A972K4F7_9BACL</name>
<keyword evidence="3" id="KW-1185">Reference proteome</keyword>
<protein>
    <submittedName>
        <fullName evidence="2">DUF839 domain-containing protein</fullName>
    </submittedName>
</protein>
<dbReference type="InterPro" id="IPR006311">
    <property type="entry name" value="TAT_signal"/>
</dbReference>
<evidence type="ECO:0000313" key="3">
    <source>
        <dbReference type="Proteomes" id="UP000641588"/>
    </source>
</evidence>
<keyword evidence="1" id="KW-0472">Membrane</keyword>
<dbReference type="AlphaFoldDB" id="A0A972K4F7"/>